<protein>
    <submittedName>
        <fullName evidence="2">Uncharacterized protein</fullName>
    </submittedName>
</protein>
<organism evidence="2">
    <name type="scientific">Oryza barthii</name>
    <dbReference type="NCBI Taxonomy" id="65489"/>
    <lineage>
        <taxon>Eukaryota</taxon>
        <taxon>Viridiplantae</taxon>
        <taxon>Streptophyta</taxon>
        <taxon>Embryophyta</taxon>
        <taxon>Tracheophyta</taxon>
        <taxon>Spermatophyta</taxon>
        <taxon>Magnoliopsida</taxon>
        <taxon>Liliopsida</taxon>
        <taxon>Poales</taxon>
        <taxon>Poaceae</taxon>
        <taxon>BOP clade</taxon>
        <taxon>Oryzoideae</taxon>
        <taxon>Oryzeae</taxon>
        <taxon>Oryzinae</taxon>
        <taxon>Oryza</taxon>
    </lineage>
</organism>
<evidence type="ECO:0000313" key="2">
    <source>
        <dbReference type="EnsemblPlants" id="OBART01G38880.1"/>
    </source>
</evidence>
<feature type="compositionally biased region" description="Pro residues" evidence="1">
    <location>
        <begin position="24"/>
        <end position="37"/>
    </location>
</feature>
<dbReference type="AlphaFoldDB" id="A0A0D3EWU6"/>
<dbReference type="Proteomes" id="UP000026960">
    <property type="component" value="Chromosome 1"/>
</dbReference>
<reference evidence="2" key="1">
    <citation type="journal article" date="2009" name="Rice">
        <title>De Novo Next Generation Sequencing of Plant Genomes.</title>
        <authorList>
            <person name="Rounsley S."/>
            <person name="Marri P.R."/>
            <person name="Yu Y."/>
            <person name="He R."/>
            <person name="Sisneros N."/>
            <person name="Goicoechea J.L."/>
            <person name="Lee S.J."/>
            <person name="Angelova A."/>
            <person name="Kudrna D."/>
            <person name="Luo M."/>
            <person name="Affourtit J."/>
            <person name="Desany B."/>
            <person name="Knight J."/>
            <person name="Niazi F."/>
            <person name="Egholm M."/>
            <person name="Wing R.A."/>
        </authorList>
    </citation>
    <scope>NUCLEOTIDE SEQUENCE [LARGE SCALE GENOMIC DNA]</scope>
    <source>
        <strain evidence="2">cv. IRGC 105608</strain>
    </source>
</reference>
<accession>A0A0D3EWU6</accession>
<dbReference type="EnsemblPlants" id="OBART01G38880.1">
    <property type="protein sequence ID" value="OBART01G38880.1"/>
    <property type="gene ID" value="OBART01G38880"/>
</dbReference>
<dbReference type="HOGENOM" id="CLU_2350311_0_0_1"/>
<dbReference type="Gramene" id="OBART01G38880.1">
    <property type="protein sequence ID" value="OBART01G38880.1"/>
    <property type="gene ID" value="OBART01G38880"/>
</dbReference>
<feature type="region of interest" description="Disordered" evidence="1">
    <location>
        <begin position="1"/>
        <end position="37"/>
    </location>
</feature>
<proteinExistence type="predicted"/>
<evidence type="ECO:0000256" key="1">
    <source>
        <dbReference type="SAM" id="MobiDB-lite"/>
    </source>
</evidence>
<reference evidence="2" key="2">
    <citation type="submission" date="2015-03" db="UniProtKB">
        <authorList>
            <consortium name="EnsemblPlants"/>
        </authorList>
    </citation>
    <scope>IDENTIFICATION</scope>
</reference>
<dbReference type="PaxDb" id="65489-OBART01G38880.1"/>
<sequence length="80" mass="8713">MGRQSKRACAPTPMEVPSPGNQPVAPPGNQPVTQPLPPQFVVPSSFASTYRPGEWILTHLDCAVAGCRGCYLQRDMNLKY</sequence>
<name>A0A0D3EWU6_9ORYZ</name>
<keyword evidence="3" id="KW-1185">Reference proteome</keyword>
<evidence type="ECO:0000313" key="3">
    <source>
        <dbReference type="Proteomes" id="UP000026960"/>
    </source>
</evidence>